<evidence type="ECO:0000313" key="7">
    <source>
        <dbReference type="Proteomes" id="UP000639643"/>
    </source>
</evidence>
<name>A0A8H6JII7_9PEZI</name>
<keyword evidence="4 5" id="KW-0472">Membrane</keyword>
<keyword evidence="6" id="KW-0808">Transferase</keyword>
<evidence type="ECO:0000256" key="2">
    <source>
        <dbReference type="ARBA" id="ARBA00022692"/>
    </source>
</evidence>
<feature type="transmembrane region" description="Helical" evidence="5">
    <location>
        <begin position="64"/>
        <end position="86"/>
    </location>
</feature>
<evidence type="ECO:0000256" key="4">
    <source>
        <dbReference type="ARBA" id="ARBA00023136"/>
    </source>
</evidence>
<dbReference type="GO" id="GO:0016765">
    <property type="term" value="F:transferase activity, transferring alkyl or aryl (other than methyl) groups"/>
    <property type="evidence" value="ECO:0007669"/>
    <property type="project" value="InterPro"/>
</dbReference>
<dbReference type="AlphaFoldDB" id="A0A8H6JII7"/>
<feature type="transmembrane region" description="Helical" evidence="5">
    <location>
        <begin position="270"/>
        <end position="288"/>
    </location>
</feature>
<dbReference type="PANTHER" id="PTHR42723">
    <property type="entry name" value="CHLOROPHYLL SYNTHASE"/>
    <property type="match status" value="1"/>
</dbReference>
<dbReference type="PANTHER" id="PTHR42723:SF1">
    <property type="entry name" value="CHLOROPHYLL SYNTHASE, CHLOROPLASTIC"/>
    <property type="match status" value="1"/>
</dbReference>
<sequence>MEESLKTLEREPPAAHPLPLSYHLKTIFLFTKSDFKTVVLPQTLFTVSSLLTSGFRTLDTYPSITFTTAASLLAQAVFWVWACVLLESIANQRLPGSVVEDAANKPWRPLPAGRLTQDQARDAAMRVVPGVLALGAASGAFRETAALLCMVWMYNDLGAANASIWWRNAANAAGLMTFSAGATAVATGPLDYSFSNGLPSDAVQWILVTGALIITTIHAQDLPDVIGDAARGRRTIPLVYGDGVARWSLAAGVAAWSVAVPAFWGMGVVGYVPTVVVGAAMVLGTLWRRTLEDDEVVWKLWCLWVGIVYLLPGFKVLGLGAC</sequence>
<keyword evidence="2 5" id="KW-0812">Transmembrane</keyword>
<gene>
    <name evidence="6" type="ORF">CMUS01_12826</name>
</gene>
<dbReference type="InterPro" id="IPR050475">
    <property type="entry name" value="Prenyltransferase_related"/>
</dbReference>
<dbReference type="Proteomes" id="UP000639643">
    <property type="component" value="Unassembled WGS sequence"/>
</dbReference>
<keyword evidence="7" id="KW-1185">Reference proteome</keyword>
<proteinExistence type="predicted"/>
<accession>A0A8H6JII7</accession>
<dbReference type="Pfam" id="PF01040">
    <property type="entry name" value="UbiA"/>
    <property type="match status" value="1"/>
</dbReference>
<evidence type="ECO:0000313" key="6">
    <source>
        <dbReference type="EMBL" id="KAF6813478.1"/>
    </source>
</evidence>
<reference evidence="6" key="1">
    <citation type="journal article" date="2020" name="Phytopathology">
        <title>Genome Sequence Resources of Colletotrichum truncatum, C. plurivorum, C. musicola, and C. sojae: Four Species Pathogenic to Soybean (Glycine max).</title>
        <authorList>
            <person name="Rogerio F."/>
            <person name="Boufleur T.R."/>
            <person name="Ciampi-Guillardi M."/>
            <person name="Sukno S.A."/>
            <person name="Thon M.R."/>
            <person name="Massola Junior N.S."/>
            <person name="Baroncelli R."/>
        </authorList>
    </citation>
    <scope>NUCLEOTIDE SEQUENCE</scope>
    <source>
        <strain evidence="6">LFN0074</strain>
    </source>
</reference>
<dbReference type="OrthoDB" id="434972at2759"/>
<organism evidence="6 7">
    <name type="scientific">Colletotrichum musicola</name>
    <dbReference type="NCBI Taxonomy" id="2175873"/>
    <lineage>
        <taxon>Eukaryota</taxon>
        <taxon>Fungi</taxon>
        <taxon>Dikarya</taxon>
        <taxon>Ascomycota</taxon>
        <taxon>Pezizomycotina</taxon>
        <taxon>Sordariomycetes</taxon>
        <taxon>Hypocreomycetidae</taxon>
        <taxon>Glomerellales</taxon>
        <taxon>Glomerellaceae</taxon>
        <taxon>Colletotrichum</taxon>
        <taxon>Colletotrichum orchidearum species complex</taxon>
    </lineage>
</organism>
<comment type="subcellular location">
    <subcellularLocation>
        <location evidence="1">Membrane</location>
        <topology evidence="1">Multi-pass membrane protein</topology>
    </subcellularLocation>
</comment>
<evidence type="ECO:0000256" key="5">
    <source>
        <dbReference type="SAM" id="Phobius"/>
    </source>
</evidence>
<dbReference type="EMBL" id="WIGM01000756">
    <property type="protein sequence ID" value="KAF6813478.1"/>
    <property type="molecule type" value="Genomic_DNA"/>
</dbReference>
<evidence type="ECO:0000256" key="1">
    <source>
        <dbReference type="ARBA" id="ARBA00004141"/>
    </source>
</evidence>
<dbReference type="InterPro" id="IPR000537">
    <property type="entry name" value="UbiA_prenyltransferase"/>
</dbReference>
<comment type="caution">
    <text evidence="6">The sequence shown here is derived from an EMBL/GenBank/DDBJ whole genome shotgun (WGS) entry which is preliminary data.</text>
</comment>
<feature type="transmembrane region" description="Helical" evidence="5">
    <location>
        <begin position="300"/>
        <end position="321"/>
    </location>
</feature>
<protein>
    <submittedName>
        <fullName evidence="6">UbiA prenyltransferase</fullName>
    </submittedName>
</protein>
<dbReference type="GO" id="GO:0016020">
    <property type="term" value="C:membrane"/>
    <property type="evidence" value="ECO:0007669"/>
    <property type="project" value="UniProtKB-SubCell"/>
</dbReference>
<evidence type="ECO:0000256" key="3">
    <source>
        <dbReference type="ARBA" id="ARBA00022989"/>
    </source>
</evidence>
<dbReference type="CDD" id="cd13965">
    <property type="entry name" value="PT_UbiA_3"/>
    <property type="match status" value="1"/>
</dbReference>
<keyword evidence="3 5" id="KW-1133">Transmembrane helix</keyword>